<evidence type="ECO:0000313" key="1">
    <source>
        <dbReference type="EnsemblPlants" id="OPUNC02G17700.1"/>
    </source>
</evidence>
<dbReference type="Proteomes" id="UP000026962">
    <property type="component" value="Chromosome 2"/>
</dbReference>
<accession>A0A0E0K0V1</accession>
<evidence type="ECO:0000313" key="2">
    <source>
        <dbReference type="Proteomes" id="UP000026962"/>
    </source>
</evidence>
<name>A0A0E0K0V1_ORYPU</name>
<dbReference type="HOGENOM" id="CLU_2726581_0_0_1"/>
<organism evidence="1">
    <name type="scientific">Oryza punctata</name>
    <name type="common">Red rice</name>
    <dbReference type="NCBI Taxonomy" id="4537"/>
    <lineage>
        <taxon>Eukaryota</taxon>
        <taxon>Viridiplantae</taxon>
        <taxon>Streptophyta</taxon>
        <taxon>Embryophyta</taxon>
        <taxon>Tracheophyta</taxon>
        <taxon>Spermatophyta</taxon>
        <taxon>Magnoliopsida</taxon>
        <taxon>Liliopsida</taxon>
        <taxon>Poales</taxon>
        <taxon>Poaceae</taxon>
        <taxon>BOP clade</taxon>
        <taxon>Oryzoideae</taxon>
        <taxon>Oryzeae</taxon>
        <taxon>Oryzinae</taxon>
        <taxon>Oryza</taxon>
    </lineage>
</organism>
<reference evidence="1" key="1">
    <citation type="submission" date="2015-04" db="UniProtKB">
        <authorList>
            <consortium name="EnsemblPlants"/>
        </authorList>
    </citation>
    <scope>IDENTIFICATION</scope>
</reference>
<keyword evidence="2" id="KW-1185">Reference proteome</keyword>
<reference evidence="1" key="2">
    <citation type="submission" date="2018-05" db="EMBL/GenBank/DDBJ databases">
        <title>OpunRS2 (Oryza punctata Reference Sequence Version 2).</title>
        <authorList>
            <person name="Zhang J."/>
            <person name="Kudrna D."/>
            <person name="Lee S."/>
            <person name="Talag J."/>
            <person name="Welchert J."/>
            <person name="Wing R.A."/>
        </authorList>
    </citation>
    <scope>NUCLEOTIDE SEQUENCE [LARGE SCALE GENOMIC DNA]</scope>
</reference>
<protein>
    <submittedName>
        <fullName evidence="1">Uncharacterized protein</fullName>
    </submittedName>
</protein>
<dbReference type="EnsemblPlants" id="OPUNC02G17700.1">
    <property type="protein sequence ID" value="OPUNC02G17700.1"/>
    <property type="gene ID" value="OPUNC02G17700"/>
</dbReference>
<dbReference type="AlphaFoldDB" id="A0A0E0K0V1"/>
<sequence length="72" mass="7901">MAGLGPYVDLVRQLDDGSFSFEVTNITLSNTTILHATNTQKFPLYASQEMEMICADAHITNAKAPKKVVDEV</sequence>
<proteinExistence type="predicted"/>
<dbReference type="Gramene" id="OPUNC02G17700.1">
    <property type="protein sequence ID" value="OPUNC02G17700.1"/>
    <property type="gene ID" value="OPUNC02G17700"/>
</dbReference>